<dbReference type="Pfam" id="PF05685">
    <property type="entry name" value="Uma2"/>
    <property type="match status" value="1"/>
</dbReference>
<dbReference type="PANTHER" id="PTHR35400:SF3">
    <property type="entry name" value="SLL1072 PROTEIN"/>
    <property type="match status" value="1"/>
</dbReference>
<feature type="domain" description="Putative restriction endonuclease" evidence="1">
    <location>
        <begin position="45"/>
        <end position="194"/>
    </location>
</feature>
<keyword evidence="2" id="KW-0540">Nuclease</keyword>
<sequence length="212" mass="23580">MTPDGKGPGSLVGQAGIPTMGALMSVDQDPYPDWLRPPVGGYTADDLDRLPDLPPHTELIDGSLIFVSPQTLFHMRTLRLLERALADAAPAGWEVWREMNVKLNRRNRPEPDLMVVNQQGVTGPKQTYCEPEDVMLAVEVVSEESEERDRETKPRKYAAAGIRHFWRVESDNGRPVVYVYELDPATKGYGVAGIHHGVLKLDVPFPVEVELA</sequence>
<comment type="caution">
    <text evidence="2">The sequence shown here is derived from an EMBL/GenBank/DDBJ whole genome shotgun (WGS) entry which is preliminary data.</text>
</comment>
<dbReference type="Proteomes" id="UP001500897">
    <property type="component" value="Unassembled WGS sequence"/>
</dbReference>
<organism evidence="2 3">
    <name type="scientific">Kitasatospora saccharophila</name>
    <dbReference type="NCBI Taxonomy" id="407973"/>
    <lineage>
        <taxon>Bacteria</taxon>
        <taxon>Bacillati</taxon>
        <taxon>Actinomycetota</taxon>
        <taxon>Actinomycetes</taxon>
        <taxon>Kitasatosporales</taxon>
        <taxon>Streptomycetaceae</taxon>
        <taxon>Kitasatospora</taxon>
    </lineage>
</organism>
<keyword evidence="2" id="KW-0255">Endonuclease</keyword>
<protein>
    <submittedName>
        <fullName evidence="2">Uma2 family endonuclease</fullName>
    </submittedName>
</protein>
<name>A0ABN2WXY4_9ACTN</name>
<dbReference type="InterPro" id="IPR008538">
    <property type="entry name" value="Uma2"/>
</dbReference>
<keyword evidence="3" id="KW-1185">Reference proteome</keyword>
<reference evidence="2 3" key="1">
    <citation type="journal article" date="2019" name="Int. J. Syst. Evol. Microbiol.">
        <title>The Global Catalogue of Microorganisms (GCM) 10K type strain sequencing project: providing services to taxonomists for standard genome sequencing and annotation.</title>
        <authorList>
            <consortium name="The Broad Institute Genomics Platform"/>
            <consortium name="The Broad Institute Genome Sequencing Center for Infectious Disease"/>
            <person name="Wu L."/>
            <person name="Ma J."/>
        </authorList>
    </citation>
    <scope>NUCLEOTIDE SEQUENCE [LARGE SCALE GENOMIC DNA]</scope>
    <source>
        <strain evidence="2 3">JCM 14559</strain>
    </source>
</reference>
<keyword evidence="2" id="KW-0378">Hydrolase</keyword>
<evidence type="ECO:0000313" key="3">
    <source>
        <dbReference type="Proteomes" id="UP001500897"/>
    </source>
</evidence>
<proteinExistence type="predicted"/>
<gene>
    <name evidence="2" type="ORF">GCM10009759_33770</name>
</gene>
<dbReference type="Gene3D" id="3.90.1570.10">
    <property type="entry name" value="tt1808, chain A"/>
    <property type="match status" value="1"/>
</dbReference>
<dbReference type="EMBL" id="BAAANS010000021">
    <property type="protein sequence ID" value="GAA2100743.1"/>
    <property type="molecule type" value="Genomic_DNA"/>
</dbReference>
<dbReference type="InterPro" id="IPR012296">
    <property type="entry name" value="Nuclease_put_TT1808"/>
</dbReference>
<dbReference type="InterPro" id="IPR011335">
    <property type="entry name" value="Restrct_endonuc-II-like"/>
</dbReference>
<dbReference type="CDD" id="cd06260">
    <property type="entry name" value="DUF820-like"/>
    <property type="match status" value="1"/>
</dbReference>
<dbReference type="GO" id="GO:0004519">
    <property type="term" value="F:endonuclease activity"/>
    <property type="evidence" value="ECO:0007669"/>
    <property type="project" value="UniProtKB-KW"/>
</dbReference>
<evidence type="ECO:0000313" key="2">
    <source>
        <dbReference type="EMBL" id="GAA2100743.1"/>
    </source>
</evidence>
<evidence type="ECO:0000259" key="1">
    <source>
        <dbReference type="Pfam" id="PF05685"/>
    </source>
</evidence>
<dbReference type="PANTHER" id="PTHR35400">
    <property type="entry name" value="SLR1083 PROTEIN"/>
    <property type="match status" value="1"/>
</dbReference>
<accession>A0ABN2WXY4</accession>
<dbReference type="SUPFAM" id="SSF52980">
    <property type="entry name" value="Restriction endonuclease-like"/>
    <property type="match status" value="1"/>
</dbReference>